<accession>R7ANP0</accession>
<gene>
    <name evidence="2" type="ORF">BN656_01443</name>
</gene>
<comment type="caution">
    <text evidence="2">The sequence shown here is derived from an EMBL/GenBank/DDBJ whole genome shotgun (WGS) entry which is preliminary data.</text>
</comment>
<organism evidence="2 3">
    <name type="scientific">Bacteroides pectinophilus CAG:437</name>
    <dbReference type="NCBI Taxonomy" id="1263051"/>
    <lineage>
        <taxon>Bacteria</taxon>
        <taxon>Bacillati</taxon>
        <taxon>Bacillota</taxon>
        <taxon>Clostridia</taxon>
        <taxon>Eubacteriales</taxon>
    </lineage>
</organism>
<protein>
    <submittedName>
        <fullName evidence="2">Uncharacterized protein</fullName>
    </submittedName>
</protein>
<evidence type="ECO:0000256" key="1">
    <source>
        <dbReference type="SAM" id="Phobius"/>
    </source>
</evidence>
<keyword evidence="1" id="KW-1133">Transmembrane helix</keyword>
<keyword evidence="1" id="KW-0472">Membrane</keyword>
<reference evidence="2" key="1">
    <citation type="submission" date="2012-11" db="EMBL/GenBank/DDBJ databases">
        <title>Dependencies among metagenomic species, viruses, plasmids and units of genetic variation.</title>
        <authorList>
            <person name="Nielsen H.B."/>
            <person name="Almeida M."/>
            <person name="Juncker A.S."/>
            <person name="Rasmussen S."/>
            <person name="Li J."/>
            <person name="Sunagawa S."/>
            <person name="Plichta D."/>
            <person name="Gautier L."/>
            <person name="Le Chatelier E."/>
            <person name="Peletier E."/>
            <person name="Bonde I."/>
            <person name="Nielsen T."/>
            <person name="Manichanh C."/>
            <person name="Arumugam M."/>
            <person name="Batto J."/>
            <person name="Santos M.B.Q.D."/>
            <person name="Blom N."/>
            <person name="Borruel N."/>
            <person name="Burgdorf K.S."/>
            <person name="Boumezbeur F."/>
            <person name="Casellas F."/>
            <person name="Dore J."/>
            <person name="Guarner F."/>
            <person name="Hansen T."/>
            <person name="Hildebrand F."/>
            <person name="Kaas R.S."/>
            <person name="Kennedy S."/>
            <person name="Kristiansen K."/>
            <person name="Kultima J.R."/>
            <person name="Leonard P."/>
            <person name="Levenez F."/>
            <person name="Lund O."/>
            <person name="Moumen B."/>
            <person name="Le Paslier D."/>
            <person name="Pons N."/>
            <person name="Pedersen O."/>
            <person name="Prifti E."/>
            <person name="Qin J."/>
            <person name="Raes J."/>
            <person name="Tap J."/>
            <person name="Tims S."/>
            <person name="Ussery D.W."/>
            <person name="Yamada T."/>
            <person name="MetaHit consortium"/>
            <person name="Renault P."/>
            <person name="Sicheritz-Ponten T."/>
            <person name="Bork P."/>
            <person name="Wang J."/>
            <person name="Brunak S."/>
            <person name="Ehrlich S.D."/>
        </authorList>
    </citation>
    <scope>NUCLEOTIDE SEQUENCE [LARGE SCALE GENOMIC DNA]</scope>
</reference>
<evidence type="ECO:0000313" key="3">
    <source>
        <dbReference type="Proteomes" id="UP000018141"/>
    </source>
</evidence>
<dbReference type="EMBL" id="CBHH010000042">
    <property type="protein sequence ID" value="CDD57134.1"/>
    <property type="molecule type" value="Genomic_DNA"/>
</dbReference>
<sequence length="198" mass="22473">MKKHVKTIVLVVIMAALVLGYYYYLSNRNSDSGKQENTVAASGNSSAAELVTLDIDNNYPESPRDVLKLYARITQAFYASGTTDEQVEKLGMQARKLFDNELKGKQTDQEYIDALKADVDNYRSLGRYVSDYKVDSSVNFEYKTIAGKSYAIGTVLYFVREGNSLNNAYHSYKMRKDDDGRWKILYWELATSAKISDD</sequence>
<name>R7ANP0_9FIRM</name>
<dbReference type="AlphaFoldDB" id="R7ANP0"/>
<keyword evidence="1" id="KW-0812">Transmembrane</keyword>
<dbReference type="InterPro" id="IPR046563">
    <property type="entry name" value="DUF6715"/>
</dbReference>
<proteinExistence type="predicted"/>
<dbReference type="Proteomes" id="UP000018141">
    <property type="component" value="Unassembled WGS sequence"/>
</dbReference>
<evidence type="ECO:0000313" key="2">
    <source>
        <dbReference type="EMBL" id="CDD57134.1"/>
    </source>
</evidence>
<feature type="transmembrane region" description="Helical" evidence="1">
    <location>
        <begin position="7"/>
        <end position="25"/>
    </location>
</feature>
<dbReference type="Pfam" id="PF20462">
    <property type="entry name" value="DUF6715"/>
    <property type="match status" value="1"/>
</dbReference>